<dbReference type="EMBL" id="MN738934">
    <property type="protein sequence ID" value="QHT32309.1"/>
    <property type="molecule type" value="Genomic_DNA"/>
</dbReference>
<evidence type="ECO:0000313" key="1">
    <source>
        <dbReference type="EMBL" id="QHT32309.1"/>
    </source>
</evidence>
<sequence length="293" mass="34212">MYIIVSTSNNYKGEIIGVDCIIRANTIGHEIHLTRPILIFLLCNNLISLDDTIVTKNNERFFLYSDIFKNIIEYDNLPINSEVIDITHINTLIENRLNFDIKIDIEEKFPILKKMRTNDVIIRTDEFNNLINKINYIPLIIDNDFVVIHDRNTTYNYSNVNDSIYLINNILHYFPNLNIVLFTINKTNINLNQIKVVNRIDEYASYMNHSRCRAVFSPFSGAGQLAQFCHNMNIYYYIGAYSFYKGNVEELFIQSNEKSNIYSSFDLKKTTETTVKVFNTTQEIIQHIAIISI</sequence>
<protein>
    <submittedName>
        <fullName evidence="1">Uncharacterized protein</fullName>
    </submittedName>
</protein>
<organism evidence="1">
    <name type="scientific">viral metagenome</name>
    <dbReference type="NCBI Taxonomy" id="1070528"/>
    <lineage>
        <taxon>unclassified sequences</taxon>
        <taxon>metagenomes</taxon>
        <taxon>organismal metagenomes</taxon>
    </lineage>
</organism>
<dbReference type="AlphaFoldDB" id="A0A6C0EVI3"/>
<reference evidence="1" key="1">
    <citation type="journal article" date="2020" name="Nature">
        <title>Giant virus diversity and host interactions through global metagenomics.</title>
        <authorList>
            <person name="Schulz F."/>
            <person name="Roux S."/>
            <person name="Paez-Espino D."/>
            <person name="Jungbluth S."/>
            <person name="Walsh D.A."/>
            <person name="Denef V.J."/>
            <person name="McMahon K.D."/>
            <person name="Konstantinidis K.T."/>
            <person name="Eloe-Fadrosh E.A."/>
            <person name="Kyrpides N.C."/>
            <person name="Woyke T."/>
        </authorList>
    </citation>
    <scope>NUCLEOTIDE SEQUENCE</scope>
    <source>
        <strain evidence="1">GVMAG-M-3300009159-65</strain>
    </source>
</reference>
<accession>A0A6C0EVI3</accession>
<name>A0A6C0EVI3_9ZZZZ</name>
<proteinExistence type="predicted"/>